<protein>
    <submittedName>
        <fullName evidence="2">Uncharacterized protein</fullName>
    </submittedName>
</protein>
<dbReference type="Proteomes" id="UP001145087">
    <property type="component" value="Unassembled WGS sequence"/>
</dbReference>
<gene>
    <name evidence="2" type="ORF">OU798_19345</name>
</gene>
<evidence type="ECO:0000313" key="3">
    <source>
        <dbReference type="Proteomes" id="UP001145087"/>
    </source>
</evidence>
<reference evidence="2" key="1">
    <citation type="submission" date="2022-11" db="EMBL/GenBank/DDBJ databases">
        <title>Marilongibacter aestuarii gen. nov., sp. nov., isolated from tidal flat sediment.</title>
        <authorList>
            <person name="Jiayan W."/>
        </authorList>
    </citation>
    <scope>NUCLEOTIDE SEQUENCE</scope>
    <source>
        <strain evidence="2">Z1-6</strain>
    </source>
</reference>
<name>A0A9X3F8G8_9BACT</name>
<organism evidence="2 3">
    <name type="scientific">Draconibacterium aestuarii</name>
    <dbReference type="NCBI Taxonomy" id="2998507"/>
    <lineage>
        <taxon>Bacteria</taxon>
        <taxon>Pseudomonadati</taxon>
        <taxon>Bacteroidota</taxon>
        <taxon>Bacteroidia</taxon>
        <taxon>Marinilabiliales</taxon>
        <taxon>Prolixibacteraceae</taxon>
        <taxon>Draconibacterium</taxon>
    </lineage>
</organism>
<dbReference type="AlphaFoldDB" id="A0A9X3F8G8"/>
<keyword evidence="1" id="KW-0812">Transmembrane</keyword>
<feature type="transmembrane region" description="Helical" evidence="1">
    <location>
        <begin position="87"/>
        <end position="105"/>
    </location>
</feature>
<comment type="caution">
    <text evidence="2">The sequence shown here is derived from an EMBL/GenBank/DDBJ whole genome shotgun (WGS) entry which is preliminary data.</text>
</comment>
<evidence type="ECO:0000313" key="2">
    <source>
        <dbReference type="EMBL" id="MCY1722514.1"/>
    </source>
</evidence>
<evidence type="ECO:0000256" key="1">
    <source>
        <dbReference type="SAM" id="Phobius"/>
    </source>
</evidence>
<sequence>MTDTFLYTFPQWFVFAGLFMIIYGWIESKKAFRLIGISIFIVLGIYSLVVLLGDYLAIGNYLTPEEVVSEEIDNEILNEVPFQAKLVPAYLCFLIASVLAIPSLILDWKNKKHARILIVIFSLVALMGFFIVVGTVRSI</sequence>
<keyword evidence="3" id="KW-1185">Reference proteome</keyword>
<proteinExistence type="predicted"/>
<feature type="transmembrane region" description="Helical" evidence="1">
    <location>
        <begin position="6"/>
        <end position="26"/>
    </location>
</feature>
<feature type="transmembrane region" description="Helical" evidence="1">
    <location>
        <begin position="117"/>
        <end position="136"/>
    </location>
</feature>
<keyword evidence="1" id="KW-0472">Membrane</keyword>
<accession>A0A9X3F8G8</accession>
<feature type="transmembrane region" description="Helical" evidence="1">
    <location>
        <begin position="38"/>
        <end position="58"/>
    </location>
</feature>
<dbReference type="EMBL" id="JAPOHD010000059">
    <property type="protein sequence ID" value="MCY1722514.1"/>
    <property type="molecule type" value="Genomic_DNA"/>
</dbReference>
<keyword evidence="1" id="KW-1133">Transmembrane helix</keyword>
<dbReference type="RefSeq" id="WP_343334840.1">
    <property type="nucleotide sequence ID" value="NZ_JAPOHD010000059.1"/>
</dbReference>